<dbReference type="GO" id="GO:0008977">
    <property type="term" value="F:prephenate dehydrogenase (NAD+) activity"/>
    <property type="evidence" value="ECO:0007669"/>
    <property type="project" value="InterPro"/>
</dbReference>
<dbReference type="GO" id="GO:0006571">
    <property type="term" value="P:tyrosine biosynthetic process"/>
    <property type="evidence" value="ECO:0007669"/>
    <property type="project" value="InterPro"/>
</dbReference>
<dbReference type="SUPFAM" id="SSF48179">
    <property type="entry name" value="6-phosphogluconate dehydrogenase C-terminal domain-like"/>
    <property type="match status" value="1"/>
</dbReference>
<evidence type="ECO:0000313" key="3">
    <source>
        <dbReference type="EMBL" id="MBA2225159.1"/>
    </source>
</evidence>
<dbReference type="Pfam" id="PF02153">
    <property type="entry name" value="PDH_N"/>
    <property type="match status" value="1"/>
</dbReference>
<gene>
    <name evidence="3" type="ORF">H0921_03170</name>
</gene>
<dbReference type="SUPFAM" id="SSF51735">
    <property type="entry name" value="NAD(P)-binding Rossmann-fold domains"/>
    <property type="match status" value="1"/>
</dbReference>
<dbReference type="InterPro" id="IPR036291">
    <property type="entry name" value="NAD(P)-bd_dom_sf"/>
</dbReference>
<accession>A0A7V9AAR0</accession>
<dbReference type="EMBL" id="JACEFB010000001">
    <property type="protein sequence ID" value="MBA2225159.1"/>
    <property type="molecule type" value="Genomic_DNA"/>
</dbReference>
<keyword evidence="4" id="KW-1185">Reference proteome</keyword>
<dbReference type="Gene3D" id="3.40.50.720">
    <property type="entry name" value="NAD(P)-binding Rossmann-like Domain"/>
    <property type="match status" value="1"/>
</dbReference>
<dbReference type="InterPro" id="IPR046825">
    <property type="entry name" value="PDH_C"/>
</dbReference>
<dbReference type="PANTHER" id="PTHR21363">
    <property type="entry name" value="PREPHENATE DEHYDROGENASE"/>
    <property type="match status" value="1"/>
</dbReference>
<dbReference type="InterPro" id="IPR050812">
    <property type="entry name" value="Preph/Arog_dehydrog"/>
</dbReference>
<sequence length="294" mass="31767">MPQTSLPDKWGAVTIVGVGLIGGSVGKALCQRQLAERVIGVGRQQEELELAQQQGVIHEWTCSLAQGVSRADLVVVCVPVDQIAPCISEAAKHMPLGSLITDVGSTKRNIISALEGKLPRHVEYVPGHPLAGSEKSGARHAQADLFHQRRVILTPTAQNTPRGLARARAFWTALGAEVLEMSAEEHDRMAAAISHLPHVLAASLVLATPAQWLVFAASGFRDTTRVAAGDAQLWAAILQANCDAVQQSLHEWERELLRFRRLLETGDGRGLREWLAQAQQVRHALGSGNPSDRT</sequence>
<evidence type="ECO:0000313" key="4">
    <source>
        <dbReference type="Proteomes" id="UP000542342"/>
    </source>
</evidence>
<name>A0A7V9AAR0_9BACT</name>
<evidence type="ECO:0000256" key="1">
    <source>
        <dbReference type="ARBA" id="ARBA00023002"/>
    </source>
</evidence>
<evidence type="ECO:0000259" key="2">
    <source>
        <dbReference type="PROSITE" id="PS51176"/>
    </source>
</evidence>
<dbReference type="InterPro" id="IPR046826">
    <property type="entry name" value="PDH_N"/>
</dbReference>
<dbReference type="GO" id="GO:0070403">
    <property type="term" value="F:NAD+ binding"/>
    <property type="evidence" value="ECO:0007669"/>
    <property type="project" value="InterPro"/>
</dbReference>
<proteinExistence type="predicted"/>
<dbReference type="InterPro" id="IPR008927">
    <property type="entry name" value="6-PGluconate_DH-like_C_sf"/>
</dbReference>
<dbReference type="RefSeq" id="WP_194536547.1">
    <property type="nucleotide sequence ID" value="NZ_JACEFB010000001.1"/>
</dbReference>
<dbReference type="FunFam" id="3.40.50.720:FF:000208">
    <property type="entry name" value="Prephenate dehydrogenase"/>
    <property type="match status" value="1"/>
</dbReference>
<dbReference type="GO" id="GO:0004665">
    <property type="term" value="F:prephenate dehydrogenase (NADP+) activity"/>
    <property type="evidence" value="ECO:0007669"/>
    <property type="project" value="InterPro"/>
</dbReference>
<comment type="caution">
    <text evidence="3">The sequence shown here is derived from an EMBL/GenBank/DDBJ whole genome shotgun (WGS) entry which is preliminary data.</text>
</comment>
<dbReference type="AlphaFoldDB" id="A0A7V9AAR0"/>
<dbReference type="Gene3D" id="1.10.3660.10">
    <property type="entry name" value="6-phosphogluconate dehydrogenase C-terminal like domain"/>
    <property type="match status" value="1"/>
</dbReference>
<keyword evidence="1" id="KW-0560">Oxidoreductase</keyword>
<feature type="domain" description="Prephenate/arogenate dehydrogenase" evidence="2">
    <location>
        <begin position="11"/>
        <end position="293"/>
    </location>
</feature>
<dbReference type="PROSITE" id="PS51176">
    <property type="entry name" value="PDH_ADH"/>
    <property type="match status" value="1"/>
</dbReference>
<reference evidence="3 4" key="1">
    <citation type="submission" date="2020-07" db="EMBL/GenBank/DDBJ databases">
        <title>Thermogemmata thermophila gen. nov., sp. nov., a novel moderate thermophilic planctomycete from a Kamchatka hot spring.</title>
        <authorList>
            <person name="Elcheninov A.G."/>
            <person name="Podosokorskaya O.A."/>
            <person name="Kovaleva O.L."/>
            <person name="Novikov A."/>
            <person name="Bonch-Osmolovskaya E.A."/>
            <person name="Toshchakov S.V."/>
            <person name="Kublanov I.V."/>
        </authorList>
    </citation>
    <scope>NUCLEOTIDE SEQUENCE [LARGE SCALE GENOMIC DNA]</scope>
    <source>
        <strain evidence="3 4">2918</strain>
    </source>
</reference>
<organism evidence="3 4">
    <name type="scientific">Thermogemmata fonticola</name>
    <dbReference type="NCBI Taxonomy" id="2755323"/>
    <lineage>
        <taxon>Bacteria</taxon>
        <taxon>Pseudomonadati</taxon>
        <taxon>Planctomycetota</taxon>
        <taxon>Planctomycetia</taxon>
        <taxon>Gemmatales</taxon>
        <taxon>Gemmataceae</taxon>
        <taxon>Thermogemmata</taxon>
    </lineage>
</organism>
<dbReference type="PANTHER" id="PTHR21363:SF0">
    <property type="entry name" value="PREPHENATE DEHYDROGENASE [NADP(+)]"/>
    <property type="match status" value="1"/>
</dbReference>
<dbReference type="InterPro" id="IPR003099">
    <property type="entry name" value="Prephen_DH"/>
</dbReference>
<dbReference type="Proteomes" id="UP000542342">
    <property type="component" value="Unassembled WGS sequence"/>
</dbReference>
<dbReference type="Pfam" id="PF20463">
    <property type="entry name" value="PDH_C"/>
    <property type="match status" value="1"/>
</dbReference>
<protein>
    <submittedName>
        <fullName evidence="3">Prephenate dehydrogenase</fullName>
    </submittedName>
</protein>